<protein>
    <recommendedName>
        <fullName evidence="1">RNase H type-1 domain-containing protein</fullName>
    </recommendedName>
</protein>
<dbReference type="Pfam" id="PF00075">
    <property type="entry name" value="RNase_H"/>
    <property type="match status" value="1"/>
</dbReference>
<name>A0A397V7E5_9GLOM</name>
<evidence type="ECO:0000313" key="2">
    <source>
        <dbReference type="EMBL" id="RIB17841.1"/>
    </source>
</evidence>
<dbReference type="InterPro" id="IPR002156">
    <property type="entry name" value="RNaseH_domain"/>
</dbReference>
<dbReference type="EMBL" id="QKWP01000579">
    <property type="protein sequence ID" value="RIB17841.1"/>
    <property type="molecule type" value="Genomic_DNA"/>
</dbReference>
<dbReference type="Gene3D" id="3.30.420.10">
    <property type="entry name" value="Ribonuclease H-like superfamily/Ribonuclease H"/>
    <property type="match status" value="1"/>
</dbReference>
<dbReference type="SUPFAM" id="SSF53098">
    <property type="entry name" value="Ribonuclease H-like"/>
    <property type="match status" value="1"/>
</dbReference>
<accession>A0A397V7E5</accession>
<evidence type="ECO:0000313" key="3">
    <source>
        <dbReference type="Proteomes" id="UP000266673"/>
    </source>
</evidence>
<keyword evidence="3" id="KW-1185">Reference proteome</keyword>
<proteinExistence type="predicted"/>
<dbReference type="GO" id="GO:0003676">
    <property type="term" value="F:nucleic acid binding"/>
    <property type="evidence" value="ECO:0007669"/>
    <property type="project" value="InterPro"/>
</dbReference>
<dbReference type="AlphaFoldDB" id="A0A397V7E5"/>
<feature type="domain" description="RNase H type-1" evidence="1">
    <location>
        <begin position="376"/>
        <end position="430"/>
    </location>
</feature>
<dbReference type="GO" id="GO:0004523">
    <property type="term" value="F:RNA-DNA hybrid ribonuclease activity"/>
    <property type="evidence" value="ECO:0007669"/>
    <property type="project" value="InterPro"/>
</dbReference>
<dbReference type="Proteomes" id="UP000266673">
    <property type="component" value="Unassembled WGS sequence"/>
</dbReference>
<comment type="caution">
    <text evidence="2">The sequence shown here is derived from an EMBL/GenBank/DDBJ whole genome shotgun (WGS) entry which is preliminary data.</text>
</comment>
<sequence length="587" mass="67757">MCEGKDKVVAKRKDQIARFLEVWFSEKHAQKCVKMVIEQESTLAHNVSNLAIRLNNMERLGQSTWIRLKQAQILNKCISAITSLEKDRLNEITDTHNMSVKVVKEARKVGITFSSSVWEKSLKVTQQGTEIVEVLSARGVKSFLKEKSLQLFLLEQLFDTNSTYMLSWECLKNLRNQKGLGKQPIWLEELEEMCQLNVIAEDRQKYELIVFKNDEELLQIGKVRASKKRRNTYLLLCREKENIKPDENEIEQCKGCTQDQAGKSGECTIFKAFKSPKHALNRRLGKDANSSIDSEREVYDVVVKHKEEEIIDEWIEGENVKKELKALNERIKIAMNGLAYTKEAKQAPGLNNLGALLNWLSTSRAEMDAIATALLAVPCKKEVKISNGSILRLIQKCFEEKEIEWKIFKIKAHAGIEGNEYADKLAKEGLKSNKCFKIASSWVKGIRIVPRWEEHIIDKPIRKFVEEIMNTVFDLEWKGLPGMIDIIKEEGNKREVKEEVLINKDTKKKEAVEKVLFSKEKHEKIRNQKLIIQGLVPTSSEKESMTERYFKNKAFEALGTKFHERIWTLRCEAVAEWKELSGIKEKK</sequence>
<dbReference type="OrthoDB" id="2494313at2759"/>
<reference evidence="2 3" key="1">
    <citation type="submission" date="2018-06" db="EMBL/GenBank/DDBJ databases">
        <title>Comparative genomics reveals the genomic features of Rhizophagus irregularis, R. cerebriforme, R. diaphanum and Gigaspora rosea, and their symbiotic lifestyle signature.</title>
        <authorList>
            <person name="Morin E."/>
            <person name="San Clemente H."/>
            <person name="Chen E.C.H."/>
            <person name="De La Providencia I."/>
            <person name="Hainaut M."/>
            <person name="Kuo A."/>
            <person name="Kohler A."/>
            <person name="Murat C."/>
            <person name="Tang N."/>
            <person name="Roy S."/>
            <person name="Loubradou J."/>
            <person name="Henrissat B."/>
            <person name="Grigoriev I.V."/>
            <person name="Corradi N."/>
            <person name="Roux C."/>
            <person name="Martin F.M."/>
        </authorList>
    </citation>
    <scope>NUCLEOTIDE SEQUENCE [LARGE SCALE GENOMIC DNA]</scope>
    <source>
        <strain evidence="2 3">DAOM 194757</strain>
    </source>
</reference>
<dbReference type="InterPro" id="IPR012337">
    <property type="entry name" value="RNaseH-like_sf"/>
</dbReference>
<evidence type="ECO:0000259" key="1">
    <source>
        <dbReference type="Pfam" id="PF00075"/>
    </source>
</evidence>
<dbReference type="InterPro" id="IPR036397">
    <property type="entry name" value="RNaseH_sf"/>
</dbReference>
<organism evidence="2 3">
    <name type="scientific">Gigaspora rosea</name>
    <dbReference type="NCBI Taxonomy" id="44941"/>
    <lineage>
        <taxon>Eukaryota</taxon>
        <taxon>Fungi</taxon>
        <taxon>Fungi incertae sedis</taxon>
        <taxon>Mucoromycota</taxon>
        <taxon>Glomeromycotina</taxon>
        <taxon>Glomeromycetes</taxon>
        <taxon>Diversisporales</taxon>
        <taxon>Gigasporaceae</taxon>
        <taxon>Gigaspora</taxon>
    </lineage>
</organism>
<gene>
    <name evidence="2" type="ORF">C2G38_2186262</name>
</gene>